<keyword evidence="1" id="KW-0472">Membrane</keyword>
<dbReference type="Proteomes" id="UP000538666">
    <property type="component" value="Unassembled WGS sequence"/>
</dbReference>
<keyword evidence="1" id="KW-0812">Transmembrane</keyword>
<sequence>MESTRPSKRSRVLKLARSHHLSRYAAPLLLLSALPVYAQSTGSDPWDNAVNVLKTAFTGSIAQGLSLVAIVVGGLMFAYGEGQSKKTLAGIVFGVGMAIGAVNFMAWLFPS</sequence>
<comment type="caution">
    <text evidence="3">The sequence shown here is derived from an EMBL/GenBank/DDBJ whole genome shotgun (WGS) entry which is preliminary data.</text>
</comment>
<feature type="transmembrane region" description="Helical" evidence="1">
    <location>
        <begin position="62"/>
        <end position="80"/>
    </location>
</feature>
<dbReference type="RefSeq" id="WP_050061477.1">
    <property type="nucleotide sequence ID" value="NZ_JACHEK010000014.1"/>
</dbReference>
<dbReference type="InterPro" id="IPR007039">
    <property type="entry name" value="TrbC/VirB2"/>
</dbReference>
<dbReference type="AlphaFoldDB" id="A0A841K877"/>
<gene>
    <name evidence="3" type="ORF">HNQ77_005317</name>
</gene>
<evidence type="ECO:0000256" key="2">
    <source>
        <dbReference type="SAM" id="SignalP"/>
    </source>
</evidence>
<accession>A0A841K877</accession>
<protein>
    <submittedName>
        <fullName evidence="3">Type IV secretory pathway VirB2 component (Pilin)</fullName>
    </submittedName>
</protein>
<dbReference type="EMBL" id="JACHEK010000014">
    <property type="protein sequence ID" value="MBB6147321.1"/>
    <property type="molecule type" value="Genomic_DNA"/>
</dbReference>
<evidence type="ECO:0000313" key="3">
    <source>
        <dbReference type="EMBL" id="MBB6147321.1"/>
    </source>
</evidence>
<dbReference type="Pfam" id="PF04956">
    <property type="entry name" value="TrbC"/>
    <property type="match status" value="1"/>
</dbReference>
<keyword evidence="2" id="KW-0732">Signal</keyword>
<keyword evidence="4" id="KW-1185">Reference proteome</keyword>
<proteinExistence type="predicted"/>
<evidence type="ECO:0000256" key="1">
    <source>
        <dbReference type="SAM" id="Phobius"/>
    </source>
</evidence>
<name>A0A841K877_9BACT</name>
<feature type="transmembrane region" description="Helical" evidence="1">
    <location>
        <begin position="87"/>
        <end position="109"/>
    </location>
</feature>
<organism evidence="3 4">
    <name type="scientific">Silvibacterium bohemicum</name>
    <dbReference type="NCBI Taxonomy" id="1577686"/>
    <lineage>
        <taxon>Bacteria</taxon>
        <taxon>Pseudomonadati</taxon>
        <taxon>Acidobacteriota</taxon>
        <taxon>Terriglobia</taxon>
        <taxon>Terriglobales</taxon>
        <taxon>Acidobacteriaceae</taxon>
        <taxon>Silvibacterium</taxon>
    </lineage>
</organism>
<evidence type="ECO:0000313" key="4">
    <source>
        <dbReference type="Proteomes" id="UP000538666"/>
    </source>
</evidence>
<feature type="signal peptide" evidence="2">
    <location>
        <begin position="1"/>
        <end position="38"/>
    </location>
</feature>
<feature type="chain" id="PRO_5032633151" evidence="2">
    <location>
        <begin position="39"/>
        <end position="111"/>
    </location>
</feature>
<keyword evidence="1" id="KW-1133">Transmembrane helix</keyword>
<reference evidence="3 4" key="1">
    <citation type="submission" date="2020-08" db="EMBL/GenBank/DDBJ databases">
        <title>Genomic Encyclopedia of Type Strains, Phase IV (KMG-IV): sequencing the most valuable type-strain genomes for metagenomic binning, comparative biology and taxonomic classification.</title>
        <authorList>
            <person name="Goeker M."/>
        </authorList>
    </citation>
    <scope>NUCLEOTIDE SEQUENCE [LARGE SCALE GENOMIC DNA]</scope>
    <source>
        <strain evidence="3 4">DSM 103733</strain>
    </source>
</reference>